<keyword evidence="13" id="KW-1185">Reference proteome</keyword>
<protein>
    <recommendedName>
        <fullName evidence="14">Nuclear receptor domain-containing protein</fullName>
    </recommendedName>
</protein>
<sequence length="561" mass="62321">MEFIAEAVHASIDLTQTDYHDTVNDFSPPRASSPVPTPVDHSHPDHDSYPTAFYRPENVQQQPEVLPSHYAAPPLECTTLEPTVSNVEIENSYGDMIANGMRVMHFMDHRPFDVFHHQQHHYSSHYLPMTHYPPGYHPPVDGLTPEPYPPINSPASFSPHIIVPQPVLHNNSSNSNSSANSVGFQPYQSPHSQQCVDSNVIQMKSSNECDTSSDEQYGSYHIEMPPCSVCGDISCGIHYGVVVCEGCKGFFRRANLRTPEEPAFICFYSSNCVVNRSNRNKCRACRLRRCYEVGMVFGDGCELSKKRRRNRYGLSQDPPLPPPIHCRPRSLPSPDVLEWMGFVVAAQSASFTSVSEIFASRYAAVSSLGPDQLWPPCGDLSHHGYQAIQHFAHSLPFIAFLPPDLRAYLLETNALDVMILRLTFRFCLDRESFLFPTGAEVTKACLSSTLLGSTVANRLANLGRLVFRLGIGSDEMAFLSALALLSSDAMNDGSLHGYAPMLNDIANKVLQAFQYFVGQRWSTRPFFIGKLVALLSDIRALQHSVALQTWLAPTGSSSHSV</sequence>
<keyword evidence="1" id="KW-0479">Metal-binding</keyword>
<dbReference type="InterPro" id="IPR013088">
    <property type="entry name" value="Znf_NHR/GATA"/>
</dbReference>
<evidence type="ECO:0000259" key="11">
    <source>
        <dbReference type="PROSITE" id="PS51843"/>
    </source>
</evidence>
<dbReference type="Gene3D" id="3.30.50.10">
    <property type="entry name" value="Erythroid Transcription Factor GATA-1, subunit A"/>
    <property type="match status" value="1"/>
</dbReference>
<evidence type="ECO:0008006" key="14">
    <source>
        <dbReference type="Google" id="ProtNLM"/>
    </source>
</evidence>
<dbReference type="InParanoid" id="E9HQ36"/>
<reference evidence="12 13" key="1">
    <citation type="journal article" date="2011" name="Science">
        <title>The ecoresponsive genome of Daphnia pulex.</title>
        <authorList>
            <person name="Colbourne J.K."/>
            <person name="Pfrender M.E."/>
            <person name="Gilbert D."/>
            <person name="Thomas W.K."/>
            <person name="Tucker A."/>
            <person name="Oakley T.H."/>
            <person name="Tokishita S."/>
            <person name="Aerts A."/>
            <person name="Arnold G.J."/>
            <person name="Basu M.K."/>
            <person name="Bauer D.J."/>
            <person name="Caceres C.E."/>
            <person name="Carmel L."/>
            <person name="Casola C."/>
            <person name="Choi J.H."/>
            <person name="Detter J.C."/>
            <person name="Dong Q."/>
            <person name="Dusheyko S."/>
            <person name="Eads B.D."/>
            <person name="Frohlich T."/>
            <person name="Geiler-Samerotte K.A."/>
            <person name="Gerlach D."/>
            <person name="Hatcher P."/>
            <person name="Jogdeo S."/>
            <person name="Krijgsveld J."/>
            <person name="Kriventseva E.V."/>
            <person name="Kultz D."/>
            <person name="Laforsch C."/>
            <person name="Lindquist E."/>
            <person name="Lopez J."/>
            <person name="Manak J.R."/>
            <person name="Muller J."/>
            <person name="Pangilinan J."/>
            <person name="Patwardhan R.P."/>
            <person name="Pitluck S."/>
            <person name="Pritham E.J."/>
            <person name="Rechtsteiner A."/>
            <person name="Rho M."/>
            <person name="Rogozin I.B."/>
            <person name="Sakarya O."/>
            <person name="Salamov A."/>
            <person name="Schaack S."/>
            <person name="Shapiro H."/>
            <person name="Shiga Y."/>
            <person name="Skalitzky C."/>
            <person name="Smith Z."/>
            <person name="Souvorov A."/>
            <person name="Sung W."/>
            <person name="Tang Z."/>
            <person name="Tsuchiya D."/>
            <person name="Tu H."/>
            <person name="Vos H."/>
            <person name="Wang M."/>
            <person name="Wolf Y.I."/>
            <person name="Yamagata H."/>
            <person name="Yamada T."/>
            <person name="Ye Y."/>
            <person name="Shaw J.R."/>
            <person name="Andrews J."/>
            <person name="Crease T.J."/>
            <person name="Tang H."/>
            <person name="Lucas S.M."/>
            <person name="Robertson H.M."/>
            <person name="Bork P."/>
            <person name="Koonin E.V."/>
            <person name="Zdobnov E.M."/>
            <person name="Grigoriev I.V."/>
            <person name="Lynch M."/>
            <person name="Boore J.L."/>
        </authorList>
    </citation>
    <scope>NUCLEOTIDE SEQUENCE [LARGE SCALE GENOMIC DNA]</scope>
</reference>
<dbReference type="GO" id="GO:0000122">
    <property type="term" value="P:negative regulation of transcription by RNA polymerase II"/>
    <property type="evidence" value="ECO:0000318"/>
    <property type="project" value="GO_Central"/>
</dbReference>
<evidence type="ECO:0000256" key="9">
    <source>
        <dbReference type="SAM" id="MobiDB-lite"/>
    </source>
</evidence>
<evidence type="ECO:0000256" key="8">
    <source>
        <dbReference type="ARBA" id="ARBA00023242"/>
    </source>
</evidence>
<dbReference type="InterPro" id="IPR050234">
    <property type="entry name" value="Nuclear_hormone_rcpt_NR1"/>
</dbReference>
<evidence type="ECO:0000256" key="5">
    <source>
        <dbReference type="ARBA" id="ARBA00023125"/>
    </source>
</evidence>
<dbReference type="KEGG" id="dpx:DAPPUDRAFT_116674"/>
<dbReference type="AlphaFoldDB" id="E9HQ36"/>
<dbReference type="Proteomes" id="UP000000305">
    <property type="component" value="Unassembled WGS sequence"/>
</dbReference>
<dbReference type="Pfam" id="PF00105">
    <property type="entry name" value="zf-C4"/>
    <property type="match status" value="1"/>
</dbReference>
<evidence type="ECO:0000256" key="3">
    <source>
        <dbReference type="ARBA" id="ARBA00022833"/>
    </source>
</evidence>
<keyword evidence="6" id="KW-0804">Transcription</keyword>
<dbReference type="Gene3D" id="1.10.565.10">
    <property type="entry name" value="Retinoid X Receptor"/>
    <property type="match status" value="1"/>
</dbReference>
<evidence type="ECO:0000256" key="7">
    <source>
        <dbReference type="ARBA" id="ARBA00023170"/>
    </source>
</evidence>
<dbReference type="SMART" id="SM00399">
    <property type="entry name" value="ZnF_C4"/>
    <property type="match status" value="1"/>
</dbReference>
<evidence type="ECO:0000256" key="2">
    <source>
        <dbReference type="ARBA" id="ARBA00022771"/>
    </source>
</evidence>
<dbReference type="GO" id="GO:0005634">
    <property type="term" value="C:nucleus"/>
    <property type="evidence" value="ECO:0000318"/>
    <property type="project" value="GO_Central"/>
</dbReference>
<keyword evidence="3" id="KW-0862">Zinc</keyword>
<gene>
    <name evidence="12" type="ORF">DAPPUDRAFT_116674</name>
</gene>
<dbReference type="SUPFAM" id="SSF48508">
    <property type="entry name" value="Nuclear receptor ligand-binding domain"/>
    <property type="match status" value="1"/>
</dbReference>
<dbReference type="EMBL" id="GL732714">
    <property type="protein sequence ID" value="EFX66151.1"/>
    <property type="molecule type" value="Genomic_DNA"/>
</dbReference>
<dbReference type="CDD" id="cd06916">
    <property type="entry name" value="NR_DBD_like"/>
    <property type="match status" value="1"/>
</dbReference>
<dbReference type="SUPFAM" id="SSF57716">
    <property type="entry name" value="Glucocorticoid receptor-like (DNA-binding domain)"/>
    <property type="match status" value="1"/>
</dbReference>
<dbReference type="GO" id="GO:0008270">
    <property type="term" value="F:zinc ion binding"/>
    <property type="evidence" value="ECO:0007669"/>
    <property type="project" value="UniProtKB-KW"/>
</dbReference>
<dbReference type="FunFam" id="3.30.50.10:FF:000111">
    <property type="entry name" value="Protein CBG19536"/>
    <property type="match status" value="1"/>
</dbReference>
<evidence type="ECO:0000256" key="6">
    <source>
        <dbReference type="ARBA" id="ARBA00023163"/>
    </source>
</evidence>
<dbReference type="HOGENOM" id="CLU_485959_0_0_1"/>
<evidence type="ECO:0000256" key="4">
    <source>
        <dbReference type="ARBA" id="ARBA00023015"/>
    </source>
</evidence>
<proteinExistence type="predicted"/>
<keyword evidence="2" id="KW-0863">Zinc-finger</keyword>
<dbReference type="PRINTS" id="PR00047">
    <property type="entry name" value="STROIDFINGER"/>
</dbReference>
<dbReference type="PROSITE" id="PS00031">
    <property type="entry name" value="NUCLEAR_REC_DBD_1"/>
    <property type="match status" value="1"/>
</dbReference>
<dbReference type="InterPro" id="IPR035500">
    <property type="entry name" value="NHR-like_dom_sf"/>
</dbReference>
<evidence type="ECO:0000259" key="10">
    <source>
        <dbReference type="PROSITE" id="PS51030"/>
    </source>
</evidence>
<dbReference type="PhylomeDB" id="E9HQ36"/>
<dbReference type="OrthoDB" id="6353624at2759"/>
<keyword evidence="8" id="KW-0539">Nucleus</keyword>
<evidence type="ECO:0000313" key="13">
    <source>
        <dbReference type="Proteomes" id="UP000000305"/>
    </source>
</evidence>
<dbReference type="PROSITE" id="PS51030">
    <property type="entry name" value="NUCLEAR_REC_DBD_2"/>
    <property type="match status" value="1"/>
</dbReference>
<dbReference type="GO" id="GO:0030522">
    <property type="term" value="P:intracellular receptor signaling pathway"/>
    <property type="evidence" value="ECO:0000318"/>
    <property type="project" value="GO_Central"/>
</dbReference>
<accession>E9HQ36</accession>
<dbReference type="FunFam" id="1.10.565.10:FF:000069">
    <property type="entry name" value="Protein CBR-NHR-85"/>
    <property type="match status" value="1"/>
</dbReference>
<organism evidence="12 13">
    <name type="scientific">Daphnia pulex</name>
    <name type="common">Water flea</name>
    <dbReference type="NCBI Taxonomy" id="6669"/>
    <lineage>
        <taxon>Eukaryota</taxon>
        <taxon>Metazoa</taxon>
        <taxon>Ecdysozoa</taxon>
        <taxon>Arthropoda</taxon>
        <taxon>Crustacea</taxon>
        <taxon>Branchiopoda</taxon>
        <taxon>Diplostraca</taxon>
        <taxon>Cladocera</taxon>
        <taxon>Anomopoda</taxon>
        <taxon>Daphniidae</taxon>
        <taxon>Daphnia</taxon>
    </lineage>
</organism>
<dbReference type="eggNOG" id="KOG3575">
    <property type="taxonomic scope" value="Eukaryota"/>
</dbReference>
<dbReference type="GO" id="GO:0004879">
    <property type="term" value="F:nuclear receptor activity"/>
    <property type="evidence" value="ECO:0000318"/>
    <property type="project" value="GO_Central"/>
</dbReference>
<feature type="region of interest" description="Disordered" evidence="9">
    <location>
        <begin position="20"/>
        <end position="52"/>
    </location>
</feature>
<dbReference type="InterPro" id="IPR001628">
    <property type="entry name" value="Znf_hrmn_rcpt"/>
</dbReference>
<keyword evidence="4" id="KW-0805">Transcription regulation</keyword>
<keyword evidence="7" id="KW-0675">Receptor</keyword>
<dbReference type="PANTHER" id="PTHR24082">
    <property type="entry name" value="NUCLEAR HORMONE RECEPTOR"/>
    <property type="match status" value="1"/>
</dbReference>
<dbReference type="GO" id="GO:0000978">
    <property type="term" value="F:RNA polymerase II cis-regulatory region sequence-specific DNA binding"/>
    <property type="evidence" value="ECO:0000318"/>
    <property type="project" value="GO_Central"/>
</dbReference>
<keyword evidence="5" id="KW-0238">DNA-binding</keyword>
<feature type="domain" description="Nuclear receptor" evidence="10">
    <location>
        <begin position="224"/>
        <end position="295"/>
    </location>
</feature>
<dbReference type="SMART" id="SM00430">
    <property type="entry name" value="HOLI"/>
    <property type="match status" value="1"/>
</dbReference>
<dbReference type="PANTHER" id="PTHR24082:SF283">
    <property type="entry name" value="NUCLEAR HORMONE RECEPTOR HR96"/>
    <property type="match status" value="1"/>
</dbReference>
<name>E9HQ36_DAPPU</name>
<dbReference type="STRING" id="6669.E9HQ36"/>
<dbReference type="GO" id="GO:0030154">
    <property type="term" value="P:cell differentiation"/>
    <property type="evidence" value="ECO:0000318"/>
    <property type="project" value="GO_Central"/>
</dbReference>
<dbReference type="InterPro" id="IPR000536">
    <property type="entry name" value="Nucl_hrmn_rcpt_lig-bd"/>
</dbReference>
<feature type="domain" description="NR LBD" evidence="11">
    <location>
        <begin position="346"/>
        <end position="561"/>
    </location>
</feature>
<evidence type="ECO:0000313" key="12">
    <source>
        <dbReference type="EMBL" id="EFX66151.1"/>
    </source>
</evidence>
<dbReference type="GO" id="GO:0045944">
    <property type="term" value="P:positive regulation of transcription by RNA polymerase II"/>
    <property type="evidence" value="ECO:0000318"/>
    <property type="project" value="GO_Central"/>
</dbReference>
<dbReference type="PROSITE" id="PS51843">
    <property type="entry name" value="NR_LBD"/>
    <property type="match status" value="1"/>
</dbReference>
<evidence type="ECO:0000256" key="1">
    <source>
        <dbReference type="ARBA" id="ARBA00022723"/>
    </source>
</evidence>